<dbReference type="Pfam" id="PF20250">
    <property type="entry name" value="FapA_N"/>
    <property type="match status" value="1"/>
</dbReference>
<evidence type="ECO:0000313" key="2">
    <source>
        <dbReference type="EMBL" id="TVY08071.1"/>
    </source>
</evidence>
<dbReference type="SMART" id="SM01245">
    <property type="entry name" value="Jag_N"/>
    <property type="match status" value="1"/>
</dbReference>
<dbReference type="Pfam" id="PF03961">
    <property type="entry name" value="FapA"/>
    <property type="match status" value="1"/>
</dbReference>
<name>A0A559K7F9_9BACL</name>
<evidence type="ECO:0000259" key="1">
    <source>
        <dbReference type="SMART" id="SM01245"/>
    </source>
</evidence>
<gene>
    <name evidence="2" type="ORF">FPZ49_20970</name>
</gene>
<dbReference type="Pfam" id="PF14804">
    <property type="entry name" value="Jag_N"/>
    <property type="match status" value="1"/>
</dbReference>
<dbReference type="EMBL" id="VNJI01000028">
    <property type="protein sequence ID" value="TVY08071.1"/>
    <property type="molecule type" value="Genomic_DNA"/>
</dbReference>
<reference evidence="2 3" key="1">
    <citation type="submission" date="2019-07" db="EMBL/GenBank/DDBJ databases">
        <authorList>
            <person name="Kim J."/>
        </authorList>
    </citation>
    <scope>NUCLEOTIDE SEQUENCE [LARGE SCALE GENOMIC DNA]</scope>
    <source>
        <strain evidence="2 3">JC52</strain>
    </source>
</reference>
<dbReference type="PANTHER" id="PTHR38032:SF1">
    <property type="entry name" value="RNA-BINDING PROTEIN KHPB N-TERMINAL DOMAIN-CONTAINING PROTEIN"/>
    <property type="match status" value="1"/>
</dbReference>
<keyword evidence="3" id="KW-1185">Reference proteome</keyword>
<dbReference type="InterPro" id="IPR032782">
    <property type="entry name" value="KhpB_N"/>
</dbReference>
<dbReference type="InterPro" id="IPR046866">
    <property type="entry name" value="FapA_N"/>
</dbReference>
<organism evidence="2 3">
    <name type="scientific">Paenibacillus cremeus</name>
    <dbReference type="NCBI Taxonomy" id="2163881"/>
    <lineage>
        <taxon>Bacteria</taxon>
        <taxon>Bacillati</taxon>
        <taxon>Bacillota</taxon>
        <taxon>Bacilli</taxon>
        <taxon>Bacillales</taxon>
        <taxon>Paenibacillaceae</taxon>
        <taxon>Paenibacillus</taxon>
    </lineage>
</organism>
<dbReference type="PANTHER" id="PTHR38032">
    <property type="entry name" value="POLYMERASE-RELATED"/>
    <property type="match status" value="1"/>
</dbReference>
<dbReference type="Proteomes" id="UP000317036">
    <property type="component" value="Unassembled WGS sequence"/>
</dbReference>
<protein>
    <submittedName>
        <fullName evidence="2">FapA family protein</fullName>
    </submittedName>
</protein>
<evidence type="ECO:0000313" key="3">
    <source>
        <dbReference type="Proteomes" id="UP000317036"/>
    </source>
</evidence>
<feature type="domain" description="RNA-binding protein KhpB N-terminal" evidence="1">
    <location>
        <begin position="25"/>
        <end position="77"/>
    </location>
</feature>
<comment type="caution">
    <text evidence="2">The sequence shown here is derived from an EMBL/GenBank/DDBJ whole genome shotgun (WGS) entry which is preliminary data.</text>
</comment>
<sequence length="710" mass="77634">MTGNHGNIVRSSLIREAMTLSRSIVSKGKNVKEAVDRALNVLGTKNSGVDIEIIETEYKGIILGLGSKPAVVRVTLKQLNNAEEHPEHHLNLVKLLEMEINNIDFTEDSKSEEAVELKQAAAIQEDLHGKVWVREGHIFCKDAPNKYPLVSPAQGVKLYKNNEAVEKTVIVSENDILTVELSDEERAPKWELLLSDNKMEALLKIVPGVRIYRRLKDAAPSNFIQLEVEEKIIPIMIDSGSMMNEIRAIGIVHGVDYTEIARACTSDEAGTFIIAKGNPPTPGKNGCFLPIKEVTIKKGVMERPDGTVDYREIQEFPSVERGQVLGVIQPPMPGIPGQTTTNEFVPPPEALPLTVQEGRGVVLVEDGTKVVAIEAGQPDIKMIGTTAKISVVPKLVVGTDVSLQSGNVRYIGDVEVLGSVQDGMLVEAQGNILVHGSVFKSKIIAGNSVIIHKNAISSTISAGKSSMLEQELTGILGGVYNQLSQMMVAMHQIMSVSAFKVRTIDRTGLGPLLKILCDGKFKSVPPLIISLCNKIKTGKCELDPEWLSLAELLHQNFITPQASGLRSMYDLEVFLKKVEMVYKSAATEKEAVNCFIKASYLQNCELYSAGDIQIAGNGIYNSKLYAKGMIQLDGYVRGGEIFAEKGVKIREAGTKGGIPTKIQVPKDQTIMINCALEETVIQIGNKTHTFTRETQLVRARLDEIENLILQ</sequence>
<proteinExistence type="predicted"/>
<dbReference type="InterPro" id="IPR046865">
    <property type="entry name" value="FapA_b_solenoid"/>
</dbReference>
<dbReference type="Gene3D" id="3.30.30.80">
    <property type="entry name" value="probable RNA-binding protein from clostridium symbiosum atcc 14940"/>
    <property type="match status" value="1"/>
</dbReference>
<dbReference type="InterPro" id="IPR038247">
    <property type="entry name" value="Jag_N_dom_sf"/>
</dbReference>
<dbReference type="InterPro" id="IPR005646">
    <property type="entry name" value="FapA"/>
</dbReference>
<dbReference type="AlphaFoldDB" id="A0A559K7F9"/>
<accession>A0A559K7F9</accession>